<dbReference type="InterPro" id="IPR050782">
    <property type="entry name" value="PP1_regulatory_subunit_3"/>
</dbReference>
<dbReference type="GO" id="GO:0008157">
    <property type="term" value="F:protein phosphatase 1 binding"/>
    <property type="evidence" value="ECO:0007669"/>
    <property type="project" value="TreeGrafter"/>
</dbReference>
<organism evidence="3 4">
    <name type="scientific">Coemansia javaensis</name>
    <dbReference type="NCBI Taxonomy" id="2761396"/>
    <lineage>
        <taxon>Eukaryota</taxon>
        <taxon>Fungi</taxon>
        <taxon>Fungi incertae sedis</taxon>
        <taxon>Zoopagomycota</taxon>
        <taxon>Kickxellomycotina</taxon>
        <taxon>Kickxellomycetes</taxon>
        <taxon>Kickxellales</taxon>
        <taxon>Kickxellaceae</taxon>
        <taxon>Coemansia</taxon>
    </lineage>
</organism>
<feature type="region of interest" description="Disordered" evidence="1">
    <location>
        <begin position="123"/>
        <end position="157"/>
    </location>
</feature>
<gene>
    <name evidence="3" type="ORF">H4R18_002530</name>
</gene>
<dbReference type="InterPro" id="IPR038175">
    <property type="entry name" value="CBM21_dom_sf"/>
</dbReference>
<feature type="compositionally biased region" description="Pro residues" evidence="1">
    <location>
        <begin position="383"/>
        <end position="394"/>
    </location>
</feature>
<dbReference type="InterPro" id="IPR005036">
    <property type="entry name" value="CBM21_dom"/>
</dbReference>
<feature type="region of interest" description="Disordered" evidence="1">
    <location>
        <begin position="341"/>
        <end position="364"/>
    </location>
</feature>
<sequence>MYIPASSAVPPMQSQRLSADMLAAEQGCQPPARHPSLPPLGLRTAGAKQRPAPPPPAYTPPAVVRKGSGEVVRSCLRCRGAASRAGSRAASPAPVRMPRFVHFGADLERVRWFLKGQSPQAACRDADADSCGASEDEQPQPQPPQPQPRRSETVRLSAVRRPAPSFAAFEEAPVVVEHVALADARRGSVSVRGSIKVHNIAFEKEVAVRYSLDQWRTAHEAPATYSRMLAPGQSGRPSVDRFEFTLALPSGGGGGDDNAAAQPLPVALALCARYRVAGAEHWDNNGGSNYLFKISLPAAPAIVDDDCDRDAALVSAAAAAAAAADGLRAPRRLTFGSREAAAPAHLHQQQQHQQQRFAAPTAADTRRYMAQSAALFGARQSPSPSPSPSPPPPQQQQQPDLPLFQDMAWCGSIFADSLSMSMAPPPHYQAGASLAASMAAAPPRPPSPMRLGGSPLRRSVFDADGAAVRTGSPLAWSHNTGITALQC</sequence>
<dbReference type="Gene3D" id="2.60.40.2440">
    <property type="entry name" value="Carbohydrate binding type-21 domain"/>
    <property type="match status" value="1"/>
</dbReference>
<comment type="caution">
    <text evidence="3">The sequence shown here is derived from an EMBL/GenBank/DDBJ whole genome shotgun (WGS) entry which is preliminary data.</text>
</comment>
<dbReference type="GO" id="GO:0000164">
    <property type="term" value="C:protein phosphatase type 1 complex"/>
    <property type="evidence" value="ECO:0007669"/>
    <property type="project" value="TreeGrafter"/>
</dbReference>
<feature type="compositionally biased region" description="Low complexity" evidence="1">
    <location>
        <begin position="341"/>
        <end position="359"/>
    </location>
</feature>
<dbReference type="OrthoDB" id="1881at2759"/>
<name>A0A9W8HEU0_9FUNG</name>
<feature type="region of interest" description="Disordered" evidence="1">
    <location>
        <begin position="1"/>
        <end position="63"/>
    </location>
</feature>
<evidence type="ECO:0000313" key="4">
    <source>
        <dbReference type="Proteomes" id="UP001140217"/>
    </source>
</evidence>
<evidence type="ECO:0000313" key="3">
    <source>
        <dbReference type="EMBL" id="KAJ2782025.1"/>
    </source>
</evidence>
<keyword evidence="4" id="KW-1185">Reference proteome</keyword>
<reference evidence="3" key="1">
    <citation type="submission" date="2022-07" db="EMBL/GenBank/DDBJ databases">
        <title>Phylogenomic reconstructions and comparative analyses of Kickxellomycotina fungi.</title>
        <authorList>
            <person name="Reynolds N.K."/>
            <person name="Stajich J.E."/>
            <person name="Barry K."/>
            <person name="Grigoriev I.V."/>
            <person name="Crous P."/>
            <person name="Smith M.E."/>
        </authorList>
    </citation>
    <scope>NUCLEOTIDE SEQUENCE</scope>
    <source>
        <strain evidence="3">NBRC 105414</strain>
    </source>
</reference>
<feature type="region of interest" description="Disordered" evidence="1">
    <location>
        <begin position="376"/>
        <end position="399"/>
    </location>
</feature>
<dbReference type="Pfam" id="PF03370">
    <property type="entry name" value="CBM_21"/>
    <property type="match status" value="1"/>
</dbReference>
<accession>A0A9W8HEU0</accession>
<dbReference type="AlphaFoldDB" id="A0A9W8HEU0"/>
<dbReference type="PANTHER" id="PTHR12307:SF36">
    <property type="entry name" value="GLYCOGEN-BINDING SUBUNIT 76A"/>
    <property type="match status" value="1"/>
</dbReference>
<dbReference type="Proteomes" id="UP001140217">
    <property type="component" value="Unassembled WGS sequence"/>
</dbReference>
<feature type="domain" description="CBM21" evidence="2">
    <location>
        <begin position="171"/>
        <end position="293"/>
    </location>
</feature>
<protein>
    <recommendedName>
        <fullName evidence="2">CBM21 domain-containing protein</fullName>
    </recommendedName>
</protein>
<evidence type="ECO:0000256" key="1">
    <source>
        <dbReference type="SAM" id="MobiDB-lite"/>
    </source>
</evidence>
<proteinExistence type="predicted"/>
<dbReference type="PANTHER" id="PTHR12307">
    <property type="entry name" value="PROTEIN PHOSPHATASE 1 REGULATORY SUBUNIT"/>
    <property type="match status" value="1"/>
</dbReference>
<dbReference type="PROSITE" id="PS51159">
    <property type="entry name" value="CBM21"/>
    <property type="match status" value="1"/>
</dbReference>
<evidence type="ECO:0000259" key="2">
    <source>
        <dbReference type="PROSITE" id="PS51159"/>
    </source>
</evidence>
<dbReference type="EMBL" id="JANBUL010000085">
    <property type="protein sequence ID" value="KAJ2782025.1"/>
    <property type="molecule type" value="Genomic_DNA"/>
</dbReference>